<evidence type="ECO:0000313" key="3">
    <source>
        <dbReference type="Proteomes" id="UP001152888"/>
    </source>
</evidence>
<evidence type="ECO:0000256" key="1">
    <source>
        <dbReference type="SAM" id="MobiDB-lite"/>
    </source>
</evidence>
<organism evidence="2 3">
    <name type="scientific">Acanthoscelides obtectus</name>
    <name type="common">Bean weevil</name>
    <name type="synonym">Bruchus obtectus</name>
    <dbReference type="NCBI Taxonomy" id="200917"/>
    <lineage>
        <taxon>Eukaryota</taxon>
        <taxon>Metazoa</taxon>
        <taxon>Ecdysozoa</taxon>
        <taxon>Arthropoda</taxon>
        <taxon>Hexapoda</taxon>
        <taxon>Insecta</taxon>
        <taxon>Pterygota</taxon>
        <taxon>Neoptera</taxon>
        <taxon>Endopterygota</taxon>
        <taxon>Coleoptera</taxon>
        <taxon>Polyphaga</taxon>
        <taxon>Cucujiformia</taxon>
        <taxon>Chrysomeloidea</taxon>
        <taxon>Chrysomelidae</taxon>
        <taxon>Bruchinae</taxon>
        <taxon>Bruchini</taxon>
        <taxon>Acanthoscelides</taxon>
    </lineage>
</organism>
<keyword evidence="3" id="KW-1185">Reference proteome</keyword>
<gene>
    <name evidence="2" type="ORF">ACAOBT_LOCUS21302</name>
</gene>
<accession>A0A9P0LEA2</accession>
<comment type="caution">
    <text evidence="2">The sequence shown here is derived from an EMBL/GenBank/DDBJ whole genome shotgun (WGS) entry which is preliminary data.</text>
</comment>
<proteinExistence type="predicted"/>
<dbReference type="AlphaFoldDB" id="A0A9P0LEA2"/>
<protein>
    <submittedName>
        <fullName evidence="2">Uncharacterized protein</fullName>
    </submittedName>
</protein>
<sequence length="68" mass="7922">MDTYITEEQNNKPKKRKLDSVTTTTTSLNAEQVKKRKIDLDDPVIIPEEKCSTKRKRESDEVKENNVN</sequence>
<name>A0A9P0LEA2_ACAOB</name>
<dbReference type="EMBL" id="CAKOFQ010007165">
    <property type="protein sequence ID" value="CAH1993115.1"/>
    <property type="molecule type" value="Genomic_DNA"/>
</dbReference>
<feature type="region of interest" description="Disordered" evidence="1">
    <location>
        <begin position="1"/>
        <end position="25"/>
    </location>
</feature>
<evidence type="ECO:0000313" key="2">
    <source>
        <dbReference type="EMBL" id="CAH1993115.1"/>
    </source>
</evidence>
<feature type="region of interest" description="Disordered" evidence="1">
    <location>
        <begin position="47"/>
        <end position="68"/>
    </location>
</feature>
<reference evidence="2" key="1">
    <citation type="submission" date="2022-03" db="EMBL/GenBank/DDBJ databases">
        <authorList>
            <person name="Sayadi A."/>
        </authorList>
    </citation>
    <scope>NUCLEOTIDE SEQUENCE</scope>
</reference>
<dbReference type="Proteomes" id="UP001152888">
    <property type="component" value="Unassembled WGS sequence"/>
</dbReference>